<evidence type="ECO:0000313" key="3">
    <source>
        <dbReference type="RefSeq" id="XP_033583695.1"/>
    </source>
</evidence>
<reference evidence="3" key="2">
    <citation type="submission" date="2020-04" db="EMBL/GenBank/DDBJ databases">
        <authorList>
            <consortium name="NCBI Genome Project"/>
        </authorList>
    </citation>
    <scope>NUCLEOTIDE SEQUENCE</scope>
    <source>
        <strain evidence="3">CBS 304.34</strain>
    </source>
</reference>
<accession>A0A6A6Z6K6</accession>
<name>A0A6A6Z6K6_9PEZI</name>
<reference evidence="1 3" key="1">
    <citation type="journal article" date="2020" name="Stud. Mycol.">
        <title>101 Dothideomycetes genomes: a test case for predicting lifestyles and emergence of pathogens.</title>
        <authorList>
            <person name="Haridas S."/>
            <person name="Albert R."/>
            <person name="Binder M."/>
            <person name="Bloem J."/>
            <person name="Labutti K."/>
            <person name="Salamov A."/>
            <person name="Andreopoulos B."/>
            <person name="Baker S."/>
            <person name="Barry K."/>
            <person name="Bills G."/>
            <person name="Bluhm B."/>
            <person name="Cannon C."/>
            <person name="Castanera R."/>
            <person name="Culley D."/>
            <person name="Daum C."/>
            <person name="Ezra D."/>
            <person name="Gonzalez J."/>
            <person name="Henrissat B."/>
            <person name="Kuo A."/>
            <person name="Liang C."/>
            <person name="Lipzen A."/>
            <person name="Lutzoni F."/>
            <person name="Magnuson J."/>
            <person name="Mondo S."/>
            <person name="Nolan M."/>
            <person name="Ohm R."/>
            <person name="Pangilinan J."/>
            <person name="Park H.-J."/>
            <person name="Ramirez L."/>
            <person name="Alfaro M."/>
            <person name="Sun H."/>
            <person name="Tritt A."/>
            <person name="Yoshinaga Y."/>
            <person name="Zwiers L.-H."/>
            <person name="Turgeon B."/>
            <person name="Goodwin S."/>
            <person name="Spatafora J."/>
            <person name="Crous P."/>
            <person name="Grigoriev I."/>
        </authorList>
    </citation>
    <scope>NUCLEOTIDE SEQUENCE</scope>
    <source>
        <strain evidence="1 3">CBS 304.34</strain>
    </source>
</reference>
<evidence type="ECO:0000313" key="2">
    <source>
        <dbReference type="Proteomes" id="UP000504636"/>
    </source>
</evidence>
<evidence type="ECO:0000313" key="1">
    <source>
        <dbReference type="EMBL" id="KAF2816731.1"/>
    </source>
</evidence>
<dbReference type="EMBL" id="MU003692">
    <property type="protein sequence ID" value="KAF2816731.1"/>
    <property type="molecule type" value="Genomic_DNA"/>
</dbReference>
<reference evidence="3" key="3">
    <citation type="submission" date="2025-04" db="UniProtKB">
        <authorList>
            <consortium name="RefSeq"/>
        </authorList>
    </citation>
    <scope>IDENTIFICATION</scope>
    <source>
        <strain evidence="3">CBS 304.34</strain>
    </source>
</reference>
<dbReference type="Proteomes" id="UP000504636">
    <property type="component" value="Unplaced"/>
</dbReference>
<gene>
    <name evidence="1 3" type="ORF">BDZ99DRAFT_309</name>
</gene>
<organism evidence="1">
    <name type="scientific">Mytilinidion resinicola</name>
    <dbReference type="NCBI Taxonomy" id="574789"/>
    <lineage>
        <taxon>Eukaryota</taxon>
        <taxon>Fungi</taxon>
        <taxon>Dikarya</taxon>
        <taxon>Ascomycota</taxon>
        <taxon>Pezizomycotina</taxon>
        <taxon>Dothideomycetes</taxon>
        <taxon>Pleosporomycetidae</taxon>
        <taxon>Mytilinidiales</taxon>
        <taxon>Mytilinidiaceae</taxon>
        <taxon>Mytilinidion</taxon>
    </lineage>
</organism>
<dbReference type="RefSeq" id="XP_033583695.1">
    <property type="nucleotide sequence ID" value="XM_033714251.1"/>
</dbReference>
<sequence length="155" mass="17148">MIFIAVPQQRHAGKVHCRWKPSVTSALYGYPPWTFLLHPSPADHDVSHCRFDPCQLSPPLSFPEPASWPFIPSSRIAIRTRIWHAVVHVFPMPVSRACCTLYKLPSQYSATVTVADVAALVFPSLNSQLFLSDAPLKACLAVGAEVVGGVREEER</sequence>
<proteinExistence type="predicted"/>
<keyword evidence="2" id="KW-1185">Reference proteome</keyword>
<protein>
    <submittedName>
        <fullName evidence="1 3">Uncharacterized protein</fullName>
    </submittedName>
</protein>
<dbReference type="AlphaFoldDB" id="A0A6A6Z6K6"/>
<dbReference type="GeneID" id="54455144"/>